<reference evidence="3" key="2">
    <citation type="submission" date="2020-06" db="EMBL/GenBank/DDBJ databases">
        <title>Helianthus annuus Genome sequencing and assembly Release 2.</title>
        <authorList>
            <person name="Gouzy J."/>
            <person name="Langlade N."/>
            <person name="Munos S."/>
        </authorList>
    </citation>
    <scope>NUCLEOTIDE SEQUENCE</scope>
    <source>
        <tissue evidence="3">Leaves</tissue>
    </source>
</reference>
<dbReference type="InterPro" id="IPR000008">
    <property type="entry name" value="C2_dom"/>
</dbReference>
<organism evidence="3 4">
    <name type="scientific">Helianthus annuus</name>
    <name type="common">Common sunflower</name>
    <dbReference type="NCBI Taxonomy" id="4232"/>
    <lineage>
        <taxon>Eukaryota</taxon>
        <taxon>Viridiplantae</taxon>
        <taxon>Streptophyta</taxon>
        <taxon>Embryophyta</taxon>
        <taxon>Tracheophyta</taxon>
        <taxon>Spermatophyta</taxon>
        <taxon>Magnoliopsida</taxon>
        <taxon>eudicotyledons</taxon>
        <taxon>Gunneridae</taxon>
        <taxon>Pentapetalae</taxon>
        <taxon>asterids</taxon>
        <taxon>campanulids</taxon>
        <taxon>Asterales</taxon>
        <taxon>Asteraceae</taxon>
        <taxon>Asteroideae</taxon>
        <taxon>Heliantheae alliance</taxon>
        <taxon>Heliantheae</taxon>
        <taxon>Helianthus</taxon>
    </lineage>
</organism>
<evidence type="ECO:0000313" key="3">
    <source>
        <dbReference type="EMBL" id="KAF5803058.1"/>
    </source>
</evidence>
<accession>A0A9K3IU64</accession>
<dbReference type="Gramene" id="mRNA:HanXRQr2_Chr06g0266841">
    <property type="protein sequence ID" value="mRNA:HanXRQr2_Chr06g0266841"/>
    <property type="gene ID" value="HanXRQr2_Chr06g0266841"/>
</dbReference>
<dbReference type="InterPro" id="IPR035892">
    <property type="entry name" value="C2_domain_sf"/>
</dbReference>
<dbReference type="Pfam" id="PF00168">
    <property type="entry name" value="C2"/>
    <property type="match status" value="1"/>
</dbReference>
<keyword evidence="4" id="KW-1185">Reference proteome</keyword>
<comment type="caution">
    <text evidence="3">The sequence shown here is derived from an EMBL/GenBank/DDBJ whole genome shotgun (WGS) entry which is preliminary data.</text>
</comment>
<dbReference type="AlphaFoldDB" id="A0A9K3IU64"/>
<feature type="domain" description="C2" evidence="2">
    <location>
        <begin position="5"/>
        <end position="65"/>
    </location>
</feature>
<dbReference type="Proteomes" id="UP000215914">
    <property type="component" value="Unassembled WGS sequence"/>
</dbReference>
<evidence type="ECO:0000259" key="2">
    <source>
        <dbReference type="Pfam" id="PF00168"/>
    </source>
</evidence>
<reference evidence="3" key="1">
    <citation type="journal article" date="2017" name="Nature">
        <title>The sunflower genome provides insights into oil metabolism, flowering and Asterid evolution.</title>
        <authorList>
            <person name="Badouin H."/>
            <person name="Gouzy J."/>
            <person name="Grassa C.J."/>
            <person name="Murat F."/>
            <person name="Staton S.E."/>
            <person name="Cottret L."/>
            <person name="Lelandais-Briere C."/>
            <person name="Owens G.L."/>
            <person name="Carrere S."/>
            <person name="Mayjonade B."/>
            <person name="Legrand L."/>
            <person name="Gill N."/>
            <person name="Kane N.C."/>
            <person name="Bowers J.E."/>
            <person name="Hubner S."/>
            <person name="Bellec A."/>
            <person name="Berard A."/>
            <person name="Berges H."/>
            <person name="Blanchet N."/>
            <person name="Boniface M.C."/>
            <person name="Brunel D."/>
            <person name="Catrice O."/>
            <person name="Chaidir N."/>
            <person name="Claudel C."/>
            <person name="Donnadieu C."/>
            <person name="Faraut T."/>
            <person name="Fievet G."/>
            <person name="Helmstetter N."/>
            <person name="King M."/>
            <person name="Knapp S.J."/>
            <person name="Lai Z."/>
            <person name="Le Paslier M.C."/>
            <person name="Lippi Y."/>
            <person name="Lorenzon L."/>
            <person name="Mandel J.R."/>
            <person name="Marage G."/>
            <person name="Marchand G."/>
            <person name="Marquand E."/>
            <person name="Bret-Mestries E."/>
            <person name="Morien E."/>
            <person name="Nambeesan S."/>
            <person name="Nguyen T."/>
            <person name="Pegot-Espagnet P."/>
            <person name="Pouilly N."/>
            <person name="Raftis F."/>
            <person name="Sallet E."/>
            <person name="Schiex T."/>
            <person name="Thomas J."/>
            <person name="Vandecasteele C."/>
            <person name="Vares D."/>
            <person name="Vear F."/>
            <person name="Vautrin S."/>
            <person name="Crespi M."/>
            <person name="Mangin B."/>
            <person name="Burke J.M."/>
            <person name="Salse J."/>
            <person name="Munos S."/>
            <person name="Vincourt P."/>
            <person name="Rieseberg L.H."/>
            <person name="Langlade N.B."/>
        </authorList>
    </citation>
    <scope>NUCLEOTIDE SEQUENCE</scope>
    <source>
        <tissue evidence="3">Leaves</tissue>
    </source>
</reference>
<gene>
    <name evidence="3" type="ORF">HanXRQr2_Chr06g0266841</name>
</gene>
<dbReference type="EMBL" id="MNCJ02000321">
    <property type="protein sequence ID" value="KAF5803058.1"/>
    <property type="molecule type" value="Genomic_DNA"/>
</dbReference>
<protein>
    <submittedName>
        <fullName evidence="3">C2 domain-containing protein</fullName>
    </submittedName>
</protein>
<dbReference type="OrthoDB" id="270970at2759"/>
<dbReference type="SUPFAM" id="SSF49562">
    <property type="entry name" value="C2 domain (Calcium/lipid-binding domain, CaLB)"/>
    <property type="match status" value="1"/>
</dbReference>
<dbReference type="PANTHER" id="PTHR32246:SF22">
    <property type="entry name" value="C2 DOMAIN-CONTAINING PROTEIN"/>
    <property type="match status" value="1"/>
</dbReference>
<evidence type="ECO:0000256" key="1">
    <source>
        <dbReference type="SAM" id="MobiDB-lite"/>
    </source>
</evidence>
<feature type="region of interest" description="Disordered" evidence="1">
    <location>
        <begin position="72"/>
        <end position="91"/>
    </location>
</feature>
<sequence length="121" mass="13867">MECRKLELTIISANDLREVRRLFKMKVYAKVFIGGNQEMEKRTPVDNHGQTNPAWNYTMKYSISESWLKHHGTIKGGPKPNRRWAGAPPGKKNLVLNSVENPVRTPWNFSSAPLGIFRPHP</sequence>
<dbReference type="PANTHER" id="PTHR32246">
    <property type="entry name" value="INGRESSION PROTEIN FIC1"/>
    <property type="match status" value="1"/>
</dbReference>
<proteinExistence type="predicted"/>
<evidence type="ECO:0000313" key="4">
    <source>
        <dbReference type="Proteomes" id="UP000215914"/>
    </source>
</evidence>
<dbReference type="Gene3D" id="2.60.40.150">
    <property type="entry name" value="C2 domain"/>
    <property type="match status" value="1"/>
</dbReference>
<name>A0A9K3IU64_HELAN</name>